<dbReference type="Proteomes" id="UP000790580">
    <property type="component" value="Unassembled WGS sequence"/>
</dbReference>
<comment type="caution">
    <text evidence="2">The sequence shown here is derived from an EMBL/GenBank/DDBJ whole genome shotgun (WGS) entry which is preliminary data.</text>
</comment>
<evidence type="ECO:0000313" key="2">
    <source>
        <dbReference type="EMBL" id="MBU9719896.1"/>
    </source>
</evidence>
<protein>
    <submittedName>
        <fullName evidence="2">Uncharacterized protein</fullName>
    </submittedName>
</protein>
<sequence length="131" mass="14564">MIPAKIRNHGFAVICSNGITCVRGRSNIISKNTNKINPMIAKINPWSILNLKITTTNNANSVKLMIGLTEFIINILKVKVTPPYSSENIIIDFKFFLIETPRRAKETASIKNASGNESKKKLNHSIITPSE</sequence>
<dbReference type="RefSeq" id="WP_140354918.1">
    <property type="nucleotide sequence ID" value="NZ_JAHQCR010000005.1"/>
</dbReference>
<gene>
    <name evidence="2" type="ORF">KS407_00400</name>
</gene>
<evidence type="ECO:0000256" key="1">
    <source>
        <dbReference type="SAM" id="MobiDB-lite"/>
    </source>
</evidence>
<name>A0ABS6JP74_9BACI</name>
<accession>A0ABS6JP74</accession>
<proteinExistence type="predicted"/>
<reference evidence="2 3" key="1">
    <citation type="submission" date="2021-06" db="EMBL/GenBank/DDBJ databases">
        <title>Bacillus sp. RD4P76, an endophyte from a halophyte.</title>
        <authorList>
            <person name="Sun J.-Q."/>
        </authorList>
    </citation>
    <scope>NUCLEOTIDE SEQUENCE [LARGE SCALE GENOMIC DNA]</scope>
    <source>
        <strain evidence="2 3">JCM 17098</strain>
    </source>
</reference>
<evidence type="ECO:0000313" key="3">
    <source>
        <dbReference type="Proteomes" id="UP000790580"/>
    </source>
</evidence>
<dbReference type="EMBL" id="JAHQCR010000005">
    <property type="protein sequence ID" value="MBU9719896.1"/>
    <property type="molecule type" value="Genomic_DNA"/>
</dbReference>
<feature type="region of interest" description="Disordered" evidence="1">
    <location>
        <begin position="108"/>
        <end position="131"/>
    </location>
</feature>
<keyword evidence="3" id="KW-1185">Reference proteome</keyword>
<organism evidence="2 3">
    <name type="scientific">Evansella alkalicola</name>
    <dbReference type="NCBI Taxonomy" id="745819"/>
    <lineage>
        <taxon>Bacteria</taxon>
        <taxon>Bacillati</taxon>
        <taxon>Bacillota</taxon>
        <taxon>Bacilli</taxon>
        <taxon>Bacillales</taxon>
        <taxon>Bacillaceae</taxon>
        <taxon>Evansella</taxon>
    </lineage>
</organism>